<dbReference type="Proteomes" id="UP000600139">
    <property type="component" value="Unassembled WGS sequence"/>
</dbReference>
<name>A0A934VA99_9BACT</name>
<comment type="caution">
    <text evidence="1">The sequence shown here is derived from an EMBL/GenBank/DDBJ whole genome shotgun (WGS) entry which is preliminary data.</text>
</comment>
<evidence type="ECO:0008006" key="3">
    <source>
        <dbReference type="Google" id="ProtNLM"/>
    </source>
</evidence>
<sequence>MHAPRNFFNVLTLATALPFLGTADSEAEILVNLTPADLSLLYDSNVVGVVNDGGSGPADVAGHLSKIPVLDTAEHVKGFTFNIEFVPTAADLNGTRLLIEVGATSNGSGLYLINGVPSFVGKQGASDAALPTGLNDTTLNTIAVQSSSGKLLANTAYSVSVSWNHAGTLELKVAEEGGSALLNSFAISGTPGNWSGNDTLSVKTLGRANLGGLSGNNASSAFGPPFDVDDTQNLQGTVTRALFWNAYDVTPLKLTAPVVKGFHVTKLPSSNKVRLHWNVSEGGLANPTTLVVKNAADESTVYTPSGLIGFADIPAGVDGFKLVAANNTGSVSVTSAVEADNSFTATVRGDSPTAWFRFNEFAGSTLLTDSSESAAPHDGSLLGSPVTGGTSFIDGTGAFEGGSAVTSNPILNIGTLAAPDLRKGFSVETVVRRRTGASGNHVLVSQTDVNGVGRAILGISENGTIYSQVGVATPTAEGAPNVPAERKEADEKLDTDRWAHLVLVVDAGLTGTPGTAEIRWYLDGVKIGSSLDGVNPDGSSFTKDFILETSNGNWVIGSGKSLSSEFWKGDIDDVAIYPKLLDDPNGDGDVADSTVAGHHSSWYAKTSGIISFKGSSPTVTTGGEVVLTVRAGADVNQLSIDGVNVELHDGVGTYSVFPTATKTYRATATGTGGTYTQDFTVTYQQLTAPVILGFEKTTLPGTGQVRLHWRVSPGAFPTPTTITLDSNGTEIPNSGALTGFVDVSTAEGANVTLKAENSIDEVTRTAGAAAEETAFSGQVRLDNPVAWFRFNEQSGSNLIVDSAENAAPHNGTPLTTSVSSGATGFVDGAATFDGAQGVIADRILSLGEVDTGFTIEAIVRAEPVAGGSANRAIVAQQDLNGTGRLIISVDESGTIRSVLGAGVRKDADTKVPAREWAHLVIVANAITNEIRWYVDGEYAGTSKDGKNPDGSEFDPNLLLEASNGAWTIGVHKTLTGNFWKGQIDEIAVYDTVLDEVPNVDPDAPVTIDTSRIVAHRNAWWSESTGIISTTVSASTINSGESSEISLRLGADATSVSVDPSVGNVLIVDGKATFTVNPTVTTTYNITVTGTGGSVTTSVTITVNAPASATPQLVSWSRNGGDIILNFSGAANTTYYVRGSTDLLTFPVNHGTVVTDGAGLGTATVTIDPGKPKEFFRVQTTP</sequence>
<gene>
    <name evidence="1" type="ORF">JIN84_03390</name>
</gene>
<proteinExistence type="predicted"/>
<dbReference type="Gene3D" id="2.60.120.200">
    <property type="match status" value="2"/>
</dbReference>
<dbReference type="InterPro" id="IPR013320">
    <property type="entry name" value="ConA-like_dom_sf"/>
</dbReference>
<evidence type="ECO:0000313" key="1">
    <source>
        <dbReference type="EMBL" id="MBK1814641.1"/>
    </source>
</evidence>
<evidence type="ECO:0000313" key="2">
    <source>
        <dbReference type="Proteomes" id="UP000600139"/>
    </source>
</evidence>
<organism evidence="1 2">
    <name type="scientific">Luteolibacter yonseiensis</name>
    <dbReference type="NCBI Taxonomy" id="1144680"/>
    <lineage>
        <taxon>Bacteria</taxon>
        <taxon>Pseudomonadati</taxon>
        <taxon>Verrucomicrobiota</taxon>
        <taxon>Verrucomicrobiia</taxon>
        <taxon>Verrucomicrobiales</taxon>
        <taxon>Verrucomicrobiaceae</taxon>
        <taxon>Luteolibacter</taxon>
    </lineage>
</organism>
<reference evidence="1" key="1">
    <citation type="submission" date="2021-01" db="EMBL/GenBank/DDBJ databases">
        <title>Modified the classification status of verrucomicrobia.</title>
        <authorList>
            <person name="Feng X."/>
        </authorList>
    </citation>
    <scope>NUCLEOTIDE SEQUENCE</scope>
    <source>
        <strain evidence="1">JCM 18052</strain>
    </source>
</reference>
<protein>
    <recommendedName>
        <fullName evidence="3">Concanavalin A-like lectin/glucanase superfamily protein</fullName>
    </recommendedName>
</protein>
<keyword evidence="2" id="KW-1185">Reference proteome</keyword>
<dbReference type="AlphaFoldDB" id="A0A934VA99"/>
<dbReference type="SUPFAM" id="SSF49899">
    <property type="entry name" value="Concanavalin A-like lectins/glucanases"/>
    <property type="match status" value="2"/>
</dbReference>
<accession>A0A934VA99</accession>
<dbReference type="EMBL" id="JAENIK010000004">
    <property type="protein sequence ID" value="MBK1814641.1"/>
    <property type="molecule type" value="Genomic_DNA"/>
</dbReference>
<dbReference type="RefSeq" id="WP_200349598.1">
    <property type="nucleotide sequence ID" value="NZ_BAABHZ010000010.1"/>
</dbReference>
<dbReference type="Pfam" id="PF13385">
    <property type="entry name" value="Laminin_G_3"/>
    <property type="match status" value="2"/>
</dbReference>